<sequence length="260" mass="27079">MHTPVVHRGAVAASAVSLALLLTACGEENGSKDVKGEESGSKGTKQSALAKSRAELEKLILCKKDIKGHSVELVPPAALKDAKATRADKSECAMLNEALTFGAPGAESAFAARKTLTELKDEPAATGSSTEEKLDAWANQFRKDLDNSFMTQVSLSSYAGGEAEKSMAGLKKSAESCAGGFTGTAPAEKVKYTKITPASYAGGEEALAYTVTADLDGEPAVIEVVVIRKGTEIISTQTICLGDGSRQPKDILDAQLKKLG</sequence>
<name>A0A5B8INZ3_9ACTN</name>
<accession>A0A5B8INZ3</accession>
<organism evidence="1 2">
    <name type="scientific">Streptomyces qinzhouensis</name>
    <dbReference type="NCBI Taxonomy" id="2599401"/>
    <lineage>
        <taxon>Bacteria</taxon>
        <taxon>Bacillati</taxon>
        <taxon>Actinomycetota</taxon>
        <taxon>Actinomycetes</taxon>
        <taxon>Kitasatosporales</taxon>
        <taxon>Streptomycetaceae</taxon>
        <taxon>Streptomyces</taxon>
    </lineage>
</organism>
<evidence type="ECO:0000313" key="1">
    <source>
        <dbReference type="EMBL" id="QDY80362.1"/>
    </source>
</evidence>
<gene>
    <name evidence="1" type="ORF">FQU76_31930</name>
</gene>
<dbReference type="EMBL" id="CP042266">
    <property type="protein sequence ID" value="QDY80362.1"/>
    <property type="molecule type" value="Genomic_DNA"/>
</dbReference>
<keyword evidence="2" id="KW-1185">Reference proteome</keyword>
<dbReference type="Proteomes" id="UP000320580">
    <property type="component" value="Chromosome"/>
</dbReference>
<dbReference type="OrthoDB" id="4180700at2"/>
<protein>
    <recommendedName>
        <fullName evidence="3">Sensor domain-containing protein</fullName>
    </recommendedName>
</protein>
<dbReference type="AlphaFoldDB" id="A0A5B8INZ3"/>
<reference evidence="1 2" key="1">
    <citation type="submission" date="2019-07" db="EMBL/GenBank/DDBJ databases">
        <authorList>
            <person name="Zhu P."/>
        </authorList>
    </citation>
    <scope>NUCLEOTIDE SEQUENCE [LARGE SCALE GENOMIC DNA]</scope>
    <source>
        <strain evidence="1 2">SSL-25</strain>
    </source>
</reference>
<evidence type="ECO:0000313" key="2">
    <source>
        <dbReference type="Proteomes" id="UP000320580"/>
    </source>
</evidence>
<proteinExistence type="predicted"/>
<evidence type="ECO:0008006" key="3">
    <source>
        <dbReference type="Google" id="ProtNLM"/>
    </source>
</evidence>
<dbReference type="RefSeq" id="WP_146483757.1">
    <property type="nucleotide sequence ID" value="NZ_CP042266.1"/>
</dbReference>
<dbReference type="KEGG" id="sqz:FQU76_31930"/>